<comment type="caution">
    <text evidence="3">The sequence shown here is derived from an EMBL/GenBank/DDBJ whole genome shotgun (WGS) entry which is preliminary data.</text>
</comment>
<dbReference type="GO" id="GO:0016020">
    <property type="term" value="C:membrane"/>
    <property type="evidence" value="ECO:0007669"/>
    <property type="project" value="InterPro"/>
</dbReference>
<dbReference type="SUPFAM" id="SSF63829">
    <property type="entry name" value="Calcium-dependent phosphotriesterase"/>
    <property type="match status" value="1"/>
</dbReference>
<dbReference type="EMBL" id="MSCL01000001">
    <property type="protein sequence ID" value="PQJ75815.1"/>
    <property type="molecule type" value="Genomic_DNA"/>
</dbReference>
<keyword evidence="1" id="KW-1133">Transmembrane helix</keyword>
<sequence length="937" mass="108753">MFGQNPNYSIIDKTNGLPSNSVYDIFQDSKGFIWFSTAKGICRFDGATIKTFSNKLQTSKSGSGILEDKYGRIWYENFDGYLYYIENDELKLLKNAESISYFRFGIINNTLFVLQQNSINLYDLKSLQLKKRIAINEYYKFSVSNDTHFYVLGKKLYEIDEKGNKKSYKLPKIFENDFPFNFLQKYKKGILISSKFNKNYLIFENGTFTHKKIDYSIDFFQNISTYHDELWVCTPKGTLKISSNDKPIHFFKNENISNVFRDKQQNYWFATLNKGVFFVENFDTKFIAFDKIPNTITKTNSEIIIGTDKAELYTFDVLENSFSAIYKGQSNHAVNQLMYDEISKKIYFTSSKFGVISNNKLILEIVNAVKDINRVDEKYITYAATNNSGLIMTNPNLKSDWDALFKSEIDTSDTKFNNAFLIRGKNGKSSVFNPVNNTIYYATNKGLIAQKTNSQEEITYNNSTCYFSKLNFFDGKVYALSTNEKIFIIDTQNNISLFKLPFGYENEIVEFIKIQEQFLYAFIADEILEFDLKNNTHKKIISIRKDITISDITLFKNNIYIASSKGILIKNRTLLQKNSNPKLIINKTLVNDTFLDVSEAKTLNYDENNIKIDFSILSFLPNEKNTVFYKINNSNWYQLESNSRNVNLISLAPGTYAVTLKLNEKGNFETINFTIKNPFWKTPLFIILLILITLSSLYFLYTRKLQQIDKKNQLKLDKINLEKNLNQSKLKAIKSQMNPHFFYNALNTLQSYILSNEKKEAVEYLSKFSNLTRTILEATEKDFVTIHDEIKTLKLYLEIEKARFEKDFMFEIIVEKNIEIDTIKIPTLLIQPYVENAVKHGLLHKQGLKKLEIHFEKIENSLKISIDDNGIGRKKSSELNSIKNKNHISFATKAMQNRIELLNQFTNTTSTISIIDKTNQQGKPTGTKVVLSIYINY</sequence>
<dbReference type="Gene3D" id="3.30.565.10">
    <property type="entry name" value="Histidine kinase-like ATPase, C-terminal domain"/>
    <property type="match status" value="1"/>
</dbReference>
<protein>
    <recommendedName>
        <fullName evidence="2">Signal transduction histidine kinase internal region domain-containing protein</fullName>
    </recommendedName>
</protein>
<evidence type="ECO:0000259" key="2">
    <source>
        <dbReference type="Pfam" id="PF06580"/>
    </source>
</evidence>
<evidence type="ECO:0000256" key="1">
    <source>
        <dbReference type="SAM" id="Phobius"/>
    </source>
</evidence>
<evidence type="ECO:0000313" key="4">
    <source>
        <dbReference type="Proteomes" id="UP000237608"/>
    </source>
</evidence>
<dbReference type="InterPro" id="IPR011110">
    <property type="entry name" value="Reg_prop"/>
</dbReference>
<feature type="domain" description="Signal transduction histidine kinase internal region" evidence="2">
    <location>
        <begin position="729"/>
        <end position="807"/>
    </location>
</feature>
<accession>A0A2S7WDW8</accession>
<dbReference type="SUPFAM" id="SSF50978">
    <property type="entry name" value="WD40 repeat-like"/>
    <property type="match status" value="1"/>
</dbReference>
<dbReference type="Gene3D" id="2.130.10.10">
    <property type="entry name" value="YVTN repeat-like/Quinoprotein amine dehydrogenase"/>
    <property type="match status" value="1"/>
</dbReference>
<evidence type="ECO:0000313" key="3">
    <source>
        <dbReference type="EMBL" id="PQJ75815.1"/>
    </source>
</evidence>
<dbReference type="SUPFAM" id="SSF55874">
    <property type="entry name" value="ATPase domain of HSP90 chaperone/DNA topoisomerase II/histidine kinase"/>
    <property type="match status" value="1"/>
</dbReference>
<gene>
    <name evidence="3" type="ORF">BTO13_11545</name>
</gene>
<dbReference type="AlphaFoldDB" id="A0A2S7WDW8"/>
<dbReference type="PANTHER" id="PTHR34220:SF7">
    <property type="entry name" value="SENSOR HISTIDINE KINASE YPDA"/>
    <property type="match status" value="1"/>
</dbReference>
<dbReference type="Pfam" id="PF07494">
    <property type="entry name" value="Reg_prop"/>
    <property type="match status" value="1"/>
</dbReference>
<dbReference type="InterPro" id="IPR050640">
    <property type="entry name" value="Bact_2-comp_sensor_kinase"/>
</dbReference>
<keyword evidence="1" id="KW-0812">Transmembrane</keyword>
<dbReference type="Proteomes" id="UP000237608">
    <property type="component" value="Unassembled WGS sequence"/>
</dbReference>
<proteinExistence type="predicted"/>
<dbReference type="GO" id="GO:0000155">
    <property type="term" value="F:phosphorelay sensor kinase activity"/>
    <property type="evidence" value="ECO:0007669"/>
    <property type="project" value="InterPro"/>
</dbReference>
<name>A0A2S7WDW8_9FLAO</name>
<dbReference type="Pfam" id="PF06580">
    <property type="entry name" value="His_kinase"/>
    <property type="match status" value="1"/>
</dbReference>
<dbReference type="PANTHER" id="PTHR34220">
    <property type="entry name" value="SENSOR HISTIDINE KINASE YPDA"/>
    <property type="match status" value="1"/>
</dbReference>
<keyword evidence="4" id="KW-1185">Reference proteome</keyword>
<reference evidence="3 4" key="1">
    <citation type="submission" date="2016-12" db="EMBL/GenBank/DDBJ databases">
        <title>Trade-off between light-utilization and light-protection in marine flavobacteria.</title>
        <authorList>
            <person name="Kumagai Y."/>
            <person name="Yoshizawa S."/>
            <person name="Kogure K."/>
            <person name="Iwasaki W."/>
        </authorList>
    </citation>
    <scope>NUCLEOTIDE SEQUENCE [LARGE SCALE GENOMIC DNA]</scope>
    <source>
        <strain evidence="3 4">KCTC 22729</strain>
    </source>
</reference>
<dbReference type="Gene3D" id="2.60.40.10">
    <property type="entry name" value="Immunoglobulins"/>
    <property type="match status" value="1"/>
</dbReference>
<dbReference type="InterPro" id="IPR013783">
    <property type="entry name" value="Ig-like_fold"/>
</dbReference>
<organism evidence="3 4">
    <name type="scientific">Polaribacter gangjinensis</name>
    <dbReference type="NCBI Taxonomy" id="574710"/>
    <lineage>
        <taxon>Bacteria</taxon>
        <taxon>Pseudomonadati</taxon>
        <taxon>Bacteroidota</taxon>
        <taxon>Flavobacteriia</taxon>
        <taxon>Flavobacteriales</taxon>
        <taxon>Flavobacteriaceae</taxon>
    </lineage>
</organism>
<dbReference type="InterPro" id="IPR010559">
    <property type="entry name" value="Sig_transdc_His_kin_internal"/>
</dbReference>
<feature type="transmembrane region" description="Helical" evidence="1">
    <location>
        <begin position="679"/>
        <end position="701"/>
    </location>
</feature>
<dbReference type="InterPro" id="IPR036322">
    <property type="entry name" value="WD40_repeat_dom_sf"/>
</dbReference>
<dbReference type="InterPro" id="IPR015943">
    <property type="entry name" value="WD40/YVTN_repeat-like_dom_sf"/>
</dbReference>
<keyword evidence="1" id="KW-0472">Membrane</keyword>
<dbReference type="InterPro" id="IPR036890">
    <property type="entry name" value="HATPase_C_sf"/>
</dbReference>